<gene>
    <name evidence="3" type="ORF">ERS137965_03884</name>
</gene>
<dbReference type="AlphaFoldDB" id="A0A0T9UVW1"/>
<sequence length="213" mass="22100">MHRIDTPSAQIDKFGAGKNGFTRGNPQTGVPATALDDDYFDAVQEELAGIVEAASIILNKTNRAQVLAALKKLFLQSGNNLSEIKSAGATAVAATLANLGLKEVAKRGVGTGVNQIPDMSAFSTIKGENGSFYLPGGIIVKWGQVNSTGKGGDVTLPTPFPTASCAVLMCHASASDLSSFYAGVGGVTRYGFRFSTAPNTTTGASFYYMAIGY</sequence>
<dbReference type="RefSeq" id="WP_049596261.1">
    <property type="nucleotide sequence ID" value="NZ_CQEJ01000034.1"/>
</dbReference>
<accession>A0A0T9UVW1</accession>
<feature type="region of interest" description="Disordered" evidence="1">
    <location>
        <begin position="1"/>
        <end position="28"/>
    </location>
</feature>
<proteinExistence type="predicted"/>
<dbReference type="eggNOG" id="ENOG5032R6X">
    <property type="taxonomic scope" value="Bacteria"/>
</dbReference>
<name>A0A0T9UVW1_YERAL</name>
<evidence type="ECO:0000256" key="1">
    <source>
        <dbReference type="SAM" id="MobiDB-lite"/>
    </source>
</evidence>
<dbReference type="Pfam" id="PF21882">
    <property type="entry name" value="Gp53-like_C"/>
    <property type="match status" value="1"/>
</dbReference>
<organism evidence="3 4">
    <name type="scientific">Yersinia aldovae</name>
    <dbReference type="NCBI Taxonomy" id="29483"/>
    <lineage>
        <taxon>Bacteria</taxon>
        <taxon>Pseudomonadati</taxon>
        <taxon>Pseudomonadota</taxon>
        <taxon>Gammaproteobacteria</taxon>
        <taxon>Enterobacterales</taxon>
        <taxon>Yersiniaceae</taxon>
        <taxon>Yersinia</taxon>
    </lineage>
</organism>
<dbReference type="InterPro" id="IPR054075">
    <property type="entry name" value="Gp53-like_C"/>
</dbReference>
<protein>
    <submittedName>
        <fullName evidence="3">Bacteriophage tail fiber protein</fullName>
    </submittedName>
</protein>
<evidence type="ECO:0000313" key="3">
    <source>
        <dbReference type="EMBL" id="CNL76531.1"/>
    </source>
</evidence>
<dbReference type="Proteomes" id="UP000041595">
    <property type="component" value="Unassembled WGS sequence"/>
</dbReference>
<evidence type="ECO:0000259" key="2">
    <source>
        <dbReference type="Pfam" id="PF21882"/>
    </source>
</evidence>
<dbReference type="Gene3D" id="2.60.40.3940">
    <property type="match status" value="1"/>
</dbReference>
<dbReference type="STRING" id="1453495.AT01_1289"/>
<evidence type="ECO:0000313" key="4">
    <source>
        <dbReference type="Proteomes" id="UP000041595"/>
    </source>
</evidence>
<reference evidence="3 4" key="1">
    <citation type="submission" date="2015-03" db="EMBL/GenBank/DDBJ databases">
        <authorList>
            <person name="Murphy D."/>
        </authorList>
    </citation>
    <scope>NUCLEOTIDE SEQUENCE [LARGE SCALE GENOMIC DNA]</scope>
    <source>
        <strain evidence="3 4">IP06005</strain>
    </source>
</reference>
<dbReference type="EMBL" id="CQEJ01000034">
    <property type="protein sequence ID" value="CNL76531.1"/>
    <property type="molecule type" value="Genomic_DNA"/>
</dbReference>
<feature type="domain" description="Putative tail fiber protein gp53-like C-terminal" evidence="2">
    <location>
        <begin position="134"/>
        <end position="213"/>
    </location>
</feature>